<evidence type="ECO:0000313" key="4">
    <source>
        <dbReference type="Proteomes" id="UP000191820"/>
    </source>
</evidence>
<evidence type="ECO:0000259" key="2">
    <source>
        <dbReference type="Pfam" id="PF05170"/>
    </source>
</evidence>
<name>A0ABM6JLB1_9GAMM</name>
<feature type="transmembrane region" description="Helical" evidence="1">
    <location>
        <begin position="7"/>
        <end position="26"/>
    </location>
</feature>
<accession>A0ABM6JLB1</accession>
<keyword evidence="4" id="KW-1185">Reference proteome</keyword>
<dbReference type="PANTHER" id="PTHR30441">
    <property type="entry name" value="DUF748 DOMAIN-CONTAINING PROTEIN"/>
    <property type="match status" value="1"/>
</dbReference>
<dbReference type="Pfam" id="PF05170">
    <property type="entry name" value="AsmA"/>
    <property type="match status" value="2"/>
</dbReference>
<gene>
    <name evidence="3" type="ORF">SJ2017_1819</name>
</gene>
<reference evidence="3 4" key="1">
    <citation type="submission" date="2017-03" db="EMBL/GenBank/DDBJ databases">
        <title>Genome sequencing of Shewanella japonica KCTC 22435.</title>
        <authorList>
            <person name="Kim K.M."/>
        </authorList>
    </citation>
    <scope>NUCLEOTIDE SEQUENCE [LARGE SCALE GENOMIC DNA]</scope>
    <source>
        <strain evidence="3 4">KCTC 22435</strain>
    </source>
</reference>
<feature type="domain" description="AsmA" evidence="2">
    <location>
        <begin position="291"/>
        <end position="513"/>
    </location>
</feature>
<dbReference type="RefSeq" id="WP_080915565.1">
    <property type="nucleotide sequence ID" value="NZ_CP020472.1"/>
</dbReference>
<keyword evidence="1" id="KW-0472">Membrane</keyword>
<dbReference type="Proteomes" id="UP000191820">
    <property type="component" value="Chromosome"/>
</dbReference>
<evidence type="ECO:0000313" key="3">
    <source>
        <dbReference type="EMBL" id="ARD22127.1"/>
    </source>
</evidence>
<sequence>MKALKWLLGIVAGVILILAVYLTVFFDLNSFKPQIVEAVENQTGRTFVIKDDLSWSVFPSIGIKLGGISLSNPENFSTNNFVEVNEAVANVELMPLLSQEVEIAMLSLDGLTVNMITQKDGTTSIDGLSGDSSAAVAEDKTTDSAAKTSVELQSLQIGGVSITNTTINLIDETTDTTQVFKLNSLTLGEFSLGNDADFAYDFLAQLPDMTVNSNGEGKLNVSKDLAKLVINGFTINTDVSGKGIPNNQLSTQLVTDIAVALDSQNVEVIISKLSAMEIDATGKLSVNYGAKIPKINMQMDFGDIDVDKLMPASDEQTPAETEKVASTAPATEPDLSALKTIDVTMGVTIKSIKVANLLTQNWKMNATVKDGIANLSEFSANLYEGSIQATAKLDARQKVASYHFEESLTGVQFRPLLKDAADVDLISGAANFKVKGSGKSLIPDNIKKNLLAKGDFEIADGSLYGVNIPQMIRSAQDKLKGDLSAKNTEELKTDFTSLTGSFDLNSAVLTNPDLAMSSPLIRLSGNGNANIDSQTVDYKLTTSLVGSLAGQGGEKDALAGVDIPLTITGSMQDPKFGIDTSALFDAKIKGETDKLKDSLFKKLGGF</sequence>
<dbReference type="InterPro" id="IPR007844">
    <property type="entry name" value="AsmA"/>
</dbReference>
<feature type="domain" description="AsmA" evidence="2">
    <location>
        <begin position="2"/>
        <end position="285"/>
    </location>
</feature>
<dbReference type="PANTHER" id="PTHR30441:SF4">
    <property type="entry name" value="PROTEIN ASMA"/>
    <property type="match status" value="1"/>
</dbReference>
<evidence type="ECO:0000256" key="1">
    <source>
        <dbReference type="SAM" id="Phobius"/>
    </source>
</evidence>
<organism evidence="3 4">
    <name type="scientific">Shewanella japonica</name>
    <dbReference type="NCBI Taxonomy" id="93973"/>
    <lineage>
        <taxon>Bacteria</taxon>
        <taxon>Pseudomonadati</taxon>
        <taxon>Pseudomonadota</taxon>
        <taxon>Gammaproteobacteria</taxon>
        <taxon>Alteromonadales</taxon>
        <taxon>Shewanellaceae</taxon>
        <taxon>Shewanella</taxon>
    </lineage>
</organism>
<dbReference type="InterPro" id="IPR052894">
    <property type="entry name" value="AsmA-related"/>
</dbReference>
<keyword evidence="1" id="KW-1133">Transmembrane helix</keyword>
<proteinExistence type="predicted"/>
<dbReference type="EMBL" id="CP020472">
    <property type="protein sequence ID" value="ARD22127.1"/>
    <property type="molecule type" value="Genomic_DNA"/>
</dbReference>
<protein>
    <submittedName>
        <fullName evidence="3">Cell envelope biogenesis protein AsmA</fullName>
    </submittedName>
</protein>
<keyword evidence="1" id="KW-0812">Transmembrane</keyword>